<dbReference type="EMBL" id="UINC01000950">
    <property type="protein sequence ID" value="SUZ65076.1"/>
    <property type="molecule type" value="Genomic_DNA"/>
</dbReference>
<evidence type="ECO:0000313" key="1">
    <source>
        <dbReference type="EMBL" id="SUZ65076.1"/>
    </source>
</evidence>
<gene>
    <name evidence="1" type="ORF">METZ01_LOCUS17930</name>
</gene>
<organism evidence="1">
    <name type="scientific">marine metagenome</name>
    <dbReference type="NCBI Taxonomy" id="408172"/>
    <lineage>
        <taxon>unclassified sequences</taxon>
        <taxon>metagenomes</taxon>
        <taxon>ecological metagenomes</taxon>
    </lineage>
</organism>
<dbReference type="AlphaFoldDB" id="A0A381PDK0"/>
<accession>A0A381PDK0</accession>
<proteinExistence type="predicted"/>
<name>A0A381PDK0_9ZZZZ</name>
<reference evidence="1" key="1">
    <citation type="submission" date="2018-05" db="EMBL/GenBank/DDBJ databases">
        <authorList>
            <person name="Lanie J.A."/>
            <person name="Ng W.-L."/>
            <person name="Kazmierczak K.M."/>
            <person name="Andrzejewski T.M."/>
            <person name="Davidsen T.M."/>
            <person name="Wayne K.J."/>
            <person name="Tettelin H."/>
            <person name="Glass J.I."/>
            <person name="Rusch D."/>
            <person name="Podicherti R."/>
            <person name="Tsui H.-C.T."/>
            <person name="Winkler M.E."/>
        </authorList>
    </citation>
    <scope>NUCLEOTIDE SEQUENCE</scope>
</reference>
<sequence>MPNIRWVEIEGVIRPPWGLILCRDDHVSPAFS</sequence>
<protein>
    <submittedName>
        <fullName evidence="1">Uncharacterized protein</fullName>
    </submittedName>
</protein>